<keyword evidence="11" id="KW-1185">Reference proteome</keyword>
<dbReference type="GO" id="GO:0003743">
    <property type="term" value="F:translation initiation factor activity"/>
    <property type="evidence" value="ECO:0007669"/>
    <property type="project" value="UniProtKB-KW"/>
</dbReference>
<evidence type="ECO:0000256" key="5">
    <source>
        <dbReference type="ARBA" id="ARBA00022917"/>
    </source>
</evidence>
<dbReference type="Proteomes" id="UP000887565">
    <property type="component" value="Unplaced"/>
</dbReference>
<dbReference type="AlphaFoldDB" id="A0A915HWZ9"/>
<comment type="subcellular location">
    <subcellularLocation>
        <location evidence="1">Cytoplasm</location>
        <location evidence="1">Cytosol</location>
    </subcellularLocation>
</comment>
<comment type="similarity">
    <text evidence="2 10">Belongs to the eIF-2B alpha/beta/delta subunits family.</text>
</comment>
<evidence type="ECO:0000256" key="8">
    <source>
        <dbReference type="ARBA" id="ARBA00044236"/>
    </source>
</evidence>
<dbReference type="InterPro" id="IPR042529">
    <property type="entry name" value="IF_2B-like_C"/>
</dbReference>
<keyword evidence="3" id="KW-0963">Cytoplasm</keyword>
<comment type="function">
    <text evidence="6">Acts as a component of the translation initiation factor 2B (eIF2B) complex, which catalyzes the exchange of GDP for GTP on eukaryotic initiation factor 2 (eIF2) gamma subunit. Its guanine nucleotide exchange factor activity is repressed when bound to eIF2 complex phosphorylated on the alpha subunit, thereby limiting the amount of methionyl-initiator methionine tRNA available to the ribosome and consequently global translation is repressed.</text>
</comment>
<accession>A0A915HWZ9</accession>
<dbReference type="WBParaSite" id="nRc.2.0.1.t06092-RA">
    <property type="protein sequence ID" value="nRc.2.0.1.t06092-RA"/>
    <property type="gene ID" value="nRc.2.0.1.g06092"/>
</dbReference>
<dbReference type="PANTHER" id="PTHR45860">
    <property type="entry name" value="TRANSLATION INITIATION FACTOR EIF-2B SUBUNIT ALPHA"/>
    <property type="match status" value="1"/>
</dbReference>
<keyword evidence="5" id="KW-0648">Protein biosynthesis</keyword>
<dbReference type="SUPFAM" id="SSF100950">
    <property type="entry name" value="NagB/RpiA/CoA transferase-like"/>
    <property type="match status" value="1"/>
</dbReference>
<evidence type="ECO:0000313" key="11">
    <source>
        <dbReference type="Proteomes" id="UP000887565"/>
    </source>
</evidence>
<evidence type="ECO:0000256" key="6">
    <source>
        <dbReference type="ARBA" id="ARBA00043898"/>
    </source>
</evidence>
<dbReference type="PANTHER" id="PTHR45860:SF1">
    <property type="entry name" value="TRANSLATION INITIATION FACTOR EIF-2B SUBUNIT ALPHA"/>
    <property type="match status" value="1"/>
</dbReference>
<evidence type="ECO:0000256" key="9">
    <source>
        <dbReference type="ARBA" id="ARBA00046432"/>
    </source>
</evidence>
<evidence type="ECO:0000313" key="12">
    <source>
        <dbReference type="WBParaSite" id="nRc.2.0.1.t06092-RA"/>
    </source>
</evidence>
<reference evidence="12" key="1">
    <citation type="submission" date="2022-11" db="UniProtKB">
        <authorList>
            <consortium name="WormBaseParasite"/>
        </authorList>
    </citation>
    <scope>IDENTIFICATION</scope>
</reference>
<evidence type="ECO:0000256" key="2">
    <source>
        <dbReference type="ARBA" id="ARBA00007251"/>
    </source>
</evidence>
<dbReference type="InterPro" id="IPR051501">
    <property type="entry name" value="eIF2B_alpha/beta/delta"/>
</dbReference>
<dbReference type="GO" id="GO:0005829">
    <property type="term" value="C:cytosol"/>
    <property type="evidence" value="ECO:0007669"/>
    <property type="project" value="UniProtKB-SubCell"/>
</dbReference>
<dbReference type="Gene3D" id="3.40.50.10470">
    <property type="entry name" value="Translation initiation factor eif-2b, domain 2"/>
    <property type="match status" value="1"/>
</dbReference>
<name>A0A915HWZ9_ROMCU</name>
<comment type="subunit">
    <text evidence="9">Component of the translation initiation factor 2B (eIF2B) complex which is a heterodecamer of two sets of five different subunits: alpha, beta, gamma, delta and epsilon. Subunits alpha, beta and delta comprise a regulatory subcomplex and subunits epsilon and gamma comprise a catalytic subcomplex. Within the complex, the hexameric regulatory complex resides at the center, with the two heterodimeric catalytic subcomplexes bound on opposite sides.</text>
</comment>
<dbReference type="GO" id="GO:0005851">
    <property type="term" value="C:eukaryotic translation initiation factor 2B complex"/>
    <property type="evidence" value="ECO:0007669"/>
    <property type="project" value="TreeGrafter"/>
</dbReference>
<dbReference type="FunFam" id="3.40.50.10470:FF:000001">
    <property type="entry name" value="Translation initiation factor eIF-2B subunit alpha"/>
    <property type="match status" value="1"/>
</dbReference>
<proteinExistence type="inferred from homology"/>
<keyword evidence="4" id="KW-0396">Initiation factor</keyword>
<dbReference type="Gene3D" id="1.20.120.1070">
    <property type="entry name" value="Translation initiation factor eIF-2B, N-terminal domain"/>
    <property type="match status" value="1"/>
</dbReference>
<evidence type="ECO:0000256" key="7">
    <source>
        <dbReference type="ARBA" id="ARBA00044208"/>
    </source>
</evidence>
<dbReference type="InterPro" id="IPR037171">
    <property type="entry name" value="NagB/RpiA_transferase-like"/>
</dbReference>
<dbReference type="GO" id="GO:0005085">
    <property type="term" value="F:guanyl-nucleotide exchange factor activity"/>
    <property type="evidence" value="ECO:0007669"/>
    <property type="project" value="TreeGrafter"/>
</dbReference>
<dbReference type="OMA" id="IREMQTH"/>
<organism evidence="11 12">
    <name type="scientific">Romanomermis culicivorax</name>
    <name type="common">Nematode worm</name>
    <dbReference type="NCBI Taxonomy" id="13658"/>
    <lineage>
        <taxon>Eukaryota</taxon>
        <taxon>Metazoa</taxon>
        <taxon>Ecdysozoa</taxon>
        <taxon>Nematoda</taxon>
        <taxon>Enoplea</taxon>
        <taxon>Dorylaimia</taxon>
        <taxon>Mermithida</taxon>
        <taxon>Mermithoidea</taxon>
        <taxon>Mermithidae</taxon>
        <taxon>Romanomermis</taxon>
    </lineage>
</organism>
<evidence type="ECO:0000256" key="3">
    <source>
        <dbReference type="ARBA" id="ARBA00022490"/>
    </source>
</evidence>
<dbReference type="Pfam" id="PF01008">
    <property type="entry name" value="IF-2B"/>
    <property type="match status" value="1"/>
</dbReference>
<dbReference type="InterPro" id="IPR000649">
    <property type="entry name" value="IF-2B-related"/>
</dbReference>
<sequence length="273" mass="30310">MDVKTNTLSGLSNELKNAVNVLSSTDHSTISVASSSELLLRFITLAAPALDVPNQDFRECKNVLLERGRAFAKRVTVSRDKIAYFSRTFIRDGSKVLTHAHSRVVFSALRKAVRDGKMVEVFVTESRPNNAGEKMCHELRELGIKCTLILDSAVSYIMDQIDYVLVGAEGVVETGGIINKIGTLNLAVSAKSMNKPFYVLVESVKFVKEYPLNQRDVPTHFKYRSSILKSGAELKDEHPLIDYTPPQYIALLFTDLGILTPAAISDELIKLYL</sequence>
<protein>
    <recommendedName>
        <fullName evidence="7">Translation initiation factor eIF2B subunit alpha</fullName>
    </recommendedName>
    <alternativeName>
        <fullName evidence="8">eIF2B GDP-GTP exchange factor subunit alpha</fullName>
    </alternativeName>
</protein>
<evidence type="ECO:0000256" key="4">
    <source>
        <dbReference type="ARBA" id="ARBA00022540"/>
    </source>
</evidence>
<evidence type="ECO:0000256" key="10">
    <source>
        <dbReference type="RuleBase" id="RU003814"/>
    </source>
</evidence>
<dbReference type="InterPro" id="IPR042528">
    <property type="entry name" value="elF-2B_alpha_N"/>
</dbReference>
<evidence type="ECO:0000256" key="1">
    <source>
        <dbReference type="ARBA" id="ARBA00004514"/>
    </source>
</evidence>